<organism evidence="5 6">
    <name type="scientific">Gonium pectorale</name>
    <name type="common">Green alga</name>
    <dbReference type="NCBI Taxonomy" id="33097"/>
    <lineage>
        <taxon>Eukaryota</taxon>
        <taxon>Viridiplantae</taxon>
        <taxon>Chlorophyta</taxon>
        <taxon>core chlorophytes</taxon>
        <taxon>Chlorophyceae</taxon>
        <taxon>CS clade</taxon>
        <taxon>Chlamydomonadales</taxon>
        <taxon>Volvocaceae</taxon>
        <taxon>Gonium</taxon>
    </lineage>
</organism>
<dbReference type="Proteomes" id="UP000075714">
    <property type="component" value="Unassembled WGS sequence"/>
</dbReference>
<evidence type="ECO:0000313" key="5">
    <source>
        <dbReference type="EMBL" id="KXZ50887.1"/>
    </source>
</evidence>
<dbReference type="GO" id="GO:0016020">
    <property type="term" value="C:membrane"/>
    <property type="evidence" value="ECO:0007669"/>
    <property type="project" value="UniProtKB-SubCell"/>
</dbReference>
<evidence type="ECO:0000256" key="4">
    <source>
        <dbReference type="ARBA" id="ARBA00023136"/>
    </source>
</evidence>
<comment type="subcellular location">
    <subcellularLocation>
        <location evidence="1">Membrane</location>
    </subcellularLocation>
</comment>
<name>A0A150GM62_GONPE</name>
<dbReference type="OrthoDB" id="7984201at2759"/>
<keyword evidence="2" id="KW-0812">Transmembrane</keyword>
<gene>
    <name evidence="5" type="ORF">GPECTOR_14g136</name>
</gene>
<dbReference type="PANTHER" id="PTHR35518">
    <property type="entry name" value="MAINTENANCE OF TELOMOERE CAPPING"/>
    <property type="match status" value="1"/>
</dbReference>
<dbReference type="STRING" id="33097.A0A150GM62"/>
<accession>A0A150GM62</accession>
<dbReference type="PANTHER" id="PTHR35518:SF2">
    <property type="entry name" value="MAINTENANCE OF TELOMERE CAPPING PROTEIN 6"/>
    <property type="match status" value="1"/>
</dbReference>
<dbReference type="EMBL" id="LSYV01000015">
    <property type="protein sequence ID" value="KXZ50887.1"/>
    <property type="molecule type" value="Genomic_DNA"/>
</dbReference>
<protein>
    <submittedName>
        <fullName evidence="5">Uncharacterized protein</fullName>
    </submittedName>
</protein>
<evidence type="ECO:0000256" key="3">
    <source>
        <dbReference type="ARBA" id="ARBA00022989"/>
    </source>
</evidence>
<keyword evidence="3" id="KW-1133">Transmembrane helix</keyword>
<keyword evidence="6" id="KW-1185">Reference proteome</keyword>
<keyword evidence="4" id="KW-0472">Membrane</keyword>
<evidence type="ECO:0000313" key="6">
    <source>
        <dbReference type="Proteomes" id="UP000075714"/>
    </source>
</evidence>
<proteinExistence type="predicted"/>
<dbReference type="AlphaFoldDB" id="A0A150GM62"/>
<evidence type="ECO:0000256" key="1">
    <source>
        <dbReference type="ARBA" id="ARBA00004370"/>
    </source>
</evidence>
<comment type="caution">
    <text evidence="5">The sequence shown here is derived from an EMBL/GenBank/DDBJ whole genome shotgun (WGS) entry which is preliminary data.</text>
</comment>
<dbReference type="InterPro" id="IPR051008">
    <property type="entry name" value="Telomere_Capping_Maintenance"/>
</dbReference>
<evidence type="ECO:0000256" key="2">
    <source>
        <dbReference type="ARBA" id="ARBA00022692"/>
    </source>
</evidence>
<sequence>MAVPAAISLADGYGMHDDIYTEYMRYLGLALNLGVRFVELDVHWIQVARLFGHPPVEWDAETVGCNPSLSSLPTKDQRSFSSAVSEVAAWLLASQGSPSPSPRDDEFLVVYLDDQPDLAQWGHVGELLEQVTAAIPRDLIVSPAELRAITLEQGAPPSIDMLVGRYGKRVLLMSASDYGPAMDHLAHTHHSLCNLSEPLFRSM</sequence>
<reference evidence="6" key="1">
    <citation type="journal article" date="2016" name="Nat. Commun.">
        <title>The Gonium pectorale genome demonstrates co-option of cell cycle regulation during the evolution of multicellularity.</title>
        <authorList>
            <person name="Hanschen E.R."/>
            <person name="Marriage T.N."/>
            <person name="Ferris P.J."/>
            <person name="Hamaji T."/>
            <person name="Toyoda A."/>
            <person name="Fujiyama A."/>
            <person name="Neme R."/>
            <person name="Noguchi H."/>
            <person name="Minakuchi Y."/>
            <person name="Suzuki M."/>
            <person name="Kawai-Toyooka H."/>
            <person name="Smith D.R."/>
            <person name="Sparks H."/>
            <person name="Anderson J."/>
            <person name="Bakaric R."/>
            <person name="Luria V."/>
            <person name="Karger A."/>
            <person name="Kirschner M.W."/>
            <person name="Durand P.M."/>
            <person name="Michod R.E."/>
            <person name="Nozaki H."/>
            <person name="Olson B.J."/>
        </authorList>
    </citation>
    <scope>NUCLEOTIDE SEQUENCE [LARGE SCALE GENOMIC DNA]</scope>
    <source>
        <strain evidence="6">NIES-2863</strain>
    </source>
</reference>